<comment type="caution">
    <text evidence="2">The sequence shown here is derived from an EMBL/GenBank/DDBJ whole genome shotgun (WGS) entry which is preliminary data.</text>
</comment>
<sequence>NHQSTSGNGDQIDKTHRLGSNPSISPGLTKSGLRFRLIHFWEARNTAKEGMLSGFRTASHRGAVSLLIFGTFRLLNNFTKCIKSLVHQMKNLGKEHAAFSNIS</sequence>
<feature type="region of interest" description="Disordered" evidence="1">
    <location>
        <begin position="1"/>
        <end position="29"/>
    </location>
</feature>
<evidence type="ECO:0000313" key="2">
    <source>
        <dbReference type="EMBL" id="KAG5381499.1"/>
    </source>
</evidence>
<gene>
    <name evidence="2" type="primary">A09g500300.1_BraROA</name>
    <name evidence="2" type="ORF">IGI04_032969</name>
</gene>
<feature type="non-terminal residue" evidence="2">
    <location>
        <position position="1"/>
    </location>
</feature>
<proteinExistence type="predicted"/>
<name>A0ABQ7L4G9_BRACM</name>
<feature type="compositionally biased region" description="Polar residues" evidence="1">
    <location>
        <begin position="18"/>
        <end position="28"/>
    </location>
</feature>
<dbReference type="Proteomes" id="UP000823674">
    <property type="component" value="Chromosome A09"/>
</dbReference>
<evidence type="ECO:0000256" key="1">
    <source>
        <dbReference type="SAM" id="MobiDB-lite"/>
    </source>
</evidence>
<keyword evidence="3" id="KW-1185">Reference proteome</keyword>
<dbReference type="EMBL" id="JADBGQ010000008">
    <property type="protein sequence ID" value="KAG5381499.1"/>
    <property type="molecule type" value="Genomic_DNA"/>
</dbReference>
<organism evidence="2 3">
    <name type="scientific">Brassica rapa subsp. trilocularis</name>
    <dbReference type="NCBI Taxonomy" id="1813537"/>
    <lineage>
        <taxon>Eukaryota</taxon>
        <taxon>Viridiplantae</taxon>
        <taxon>Streptophyta</taxon>
        <taxon>Embryophyta</taxon>
        <taxon>Tracheophyta</taxon>
        <taxon>Spermatophyta</taxon>
        <taxon>Magnoliopsida</taxon>
        <taxon>eudicotyledons</taxon>
        <taxon>Gunneridae</taxon>
        <taxon>Pentapetalae</taxon>
        <taxon>rosids</taxon>
        <taxon>malvids</taxon>
        <taxon>Brassicales</taxon>
        <taxon>Brassicaceae</taxon>
        <taxon>Brassiceae</taxon>
        <taxon>Brassica</taxon>
    </lineage>
</organism>
<protein>
    <submittedName>
        <fullName evidence="2">Uncharacterized protein</fullName>
    </submittedName>
</protein>
<evidence type="ECO:0000313" key="3">
    <source>
        <dbReference type="Proteomes" id="UP000823674"/>
    </source>
</evidence>
<reference evidence="2 3" key="1">
    <citation type="submission" date="2021-03" db="EMBL/GenBank/DDBJ databases">
        <authorList>
            <person name="King G.J."/>
            <person name="Bancroft I."/>
            <person name="Baten A."/>
            <person name="Bloomfield J."/>
            <person name="Borpatragohain P."/>
            <person name="He Z."/>
            <person name="Irish N."/>
            <person name="Irwin J."/>
            <person name="Liu K."/>
            <person name="Mauleon R.P."/>
            <person name="Moore J."/>
            <person name="Morris R."/>
            <person name="Ostergaard L."/>
            <person name="Wang B."/>
            <person name="Wells R."/>
        </authorList>
    </citation>
    <scope>NUCLEOTIDE SEQUENCE [LARGE SCALE GENOMIC DNA]</scope>
    <source>
        <strain evidence="2">R-o-18</strain>
        <tissue evidence="2">Leaf</tissue>
    </source>
</reference>
<accession>A0ABQ7L4G9</accession>